<dbReference type="STRING" id="988821.SAMN05421867_11764"/>
<dbReference type="GO" id="GO:0003723">
    <property type="term" value="F:RNA binding"/>
    <property type="evidence" value="ECO:0007669"/>
    <property type="project" value="InterPro"/>
</dbReference>
<keyword evidence="4" id="KW-1185">Reference proteome</keyword>
<evidence type="ECO:0000256" key="1">
    <source>
        <dbReference type="SAM" id="MobiDB-lite"/>
    </source>
</evidence>
<organism evidence="3 4">
    <name type="scientific">Cellulomonas marina</name>
    <dbReference type="NCBI Taxonomy" id="988821"/>
    <lineage>
        <taxon>Bacteria</taxon>
        <taxon>Bacillati</taxon>
        <taxon>Actinomycetota</taxon>
        <taxon>Actinomycetes</taxon>
        <taxon>Micrococcales</taxon>
        <taxon>Cellulomonadaceae</taxon>
        <taxon>Cellulomonas</taxon>
    </lineage>
</organism>
<proteinExistence type="predicted"/>
<dbReference type="Proteomes" id="UP000199012">
    <property type="component" value="Unassembled WGS sequence"/>
</dbReference>
<dbReference type="RefSeq" id="WP_090034411.1">
    <property type="nucleotide sequence ID" value="NZ_BONM01000020.1"/>
</dbReference>
<dbReference type="Gene3D" id="3.30.450.20">
    <property type="entry name" value="PAS domain"/>
    <property type="match status" value="1"/>
</dbReference>
<evidence type="ECO:0000313" key="4">
    <source>
        <dbReference type="Proteomes" id="UP000199012"/>
    </source>
</evidence>
<dbReference type="InterPro" id="IPR005561">
    <property type="entry name" value="ANTAR"/>
</dbReference>
<sequence>MLEPATPDTVPGDTLRAGAFRLDRTAQRWTWSDAVYLIHGFAPGEVVPTTDLVLAHVEPAARDVLAQRFAAGAPFEPFVSVHALRDARSRERIVALLADRPGAGPVAGPDGATDGGRGVGTDGASDEDVVVGQLVDLTEHARRTAADAAGRAIERAVAGTAVVDQAVGVLMAAAGLGPDEARRALEAWAASAGHELALAARALRSMVTEPEGRKAVAQIAREHVGDAEAPSA</sequence>
<dbReference type="AlphaFoldDB" id="A0A1I1AEA1"/>
<dbReference type="InterPro" id="IPR036388">
    <property type="entry name" value="WH-like_DNA-bd_sf"/>
</dbReference>
<dbReference type="Pfam" id="PF03861">
    <property type="entry name" value="ANTAR"/>
    <property type="match status" value="1"/>
</dbReference>
<feature type="region of interest" description="Disordered" evidence="1">
    <location>
        <begin position="104"/>
        <end position="123"/>
    </location>
</feature>
<reference evidence="3 4" key="1">
    <citation type="submission" date="2016-10" db="EMBL/GenBank/DDBJ databases">
        <authorList>
            <person name="de Groot N.N."/>
        </authorList>
    </citation>
    <scope>NUCLEOTIDE SEQUENCE [LARGE SCALE GENOMIC DNA]</scope>
    <source>
        <strain evidence="3 4">CGMCC 4.6945</strain>
    </source>
</reference>
<evidence type="ECO:0000259" key="2">
    <source>
        <dbReference type="Pfam" id="PF03861"/>
    </source>
</evidence>
<gene>
    <name evidence="3" type="ORF">SAMN05421867_11764</name>
</gene>
<dbReference type="EMBL" id="FOKA01000017">
    <property type="protein sequence ID" value="SFB36287.1"/>
    <property type="molecule type" value="Genomic_DNA"/>
</dbReference>
<accession>A0A1I1AEA1</accession>
<evidence type="ECO:0000313" key="3">
    <source>
        <dbReference type="EMBL" id="SFB36287.1"/>
    </source>
</evidence>
<name>A0A1I1AEA1_9CELL</name>
<protein>
    <submittedName>
        <fullName evidence="3">ANTAR domain-containing protein</fullName>
    </submittedName>
</protein>
<feature type="domain" description="ANTAR" evidence="2">
    <location>
        <begin position="153"/>
        <end position="203"/>
    </location>
</feature>
<dbReference type="Gene3D" id="1.10.10.10">
    <property type="entry name" value="Winged helix-like DNA-binding domain superfamily/Winged helix DNA-binding domain"/>
    <property type="match status" value="1"/>
</dbReference>